<proteinExistence type="predicted"/>
<sequence>ESRKWNNNNRFKIIIQEFHRAVKYLYKADLELCCEIYYEREFDEFEYCDGIPIITLKTLREYDKFDYCEDGIPIITLETLHKVSKRIE</sequence>
<gene>
    <name evidence="1" type="ORF">GMARGA_LOCUS5808</name>
</gene>
<reference evidence="1 2" key="1">
    <citation type="submission" date="2021-06" db="EMBL/GenBank/DDBJ databases">
        <authorList>
            <person name="Kallberg Y."/>
            <person name="Tangrot J."/>
            <person name="Rosling A."/>
        </authorList>
    </citation>
    <scope>NUCLEOTIDE SEQUENCE [LARGE SCALE GENOMIC DNA]</scope>
    <source>
        <strain evidence="1 2">120-4 pot B 10/14</strain>
    </source>
</reference>
<name>A0ABN7UGC9_GIGMA</name>
<dbReference type="EMBL" id="CAJVQB010002520">
    <property type="protein sequence ID" value="CAG8577966.1"/>
    <property type="molecule type" value="Genomic_DNA"/>
</dbReference>
<organism evidence="1 2">
    <name type="scientific">Gigaspora margarita</name>
    <dbReference type="NCBI Taxonomy" id="4874"/>
    <lineage>
        <taxon>Eukaryota</taxon>
        <taxon>Fungi</taxon>
        <taxon>Fungi incertae sedis</taxon>
        <taxon>Mucoromycota</taxon>
        <taxon>Glomeromycotina</taxon>
        <taxon>Glomeromycetes</taxon>
        <taxon>Diversisporales</taxon>
        <taxon>Gigasporaceae</taxon>
        <taxon>Gigaspora</taxon>
    </lineage>
</organism>
<protein>
    <submittedName>
        <fullName evidence="1">23776_t:CDS:1</fullName>
    </submittedName>
</protein>
<evidence type="ECO:0000313" key="1">
    <source>
        <dbReference type="EMBL" id="CAG8577966.1"/>
    </source>
</evidence>
<dbReference type="Proteomes" id="UP000789901">
    <property type="component" value="Unassembled WGS sequence"/>
</dbReference>
<keyword evidence="2" id="KW-1185">Reference proteome</keyword>
<evidence type="ECO:0000313" key="2">
    <source>
        <dbReference type="Proteomes" id="UP000789901"/>
    </source>
</evidence>
<accession>A0ABN7UGC9</accession>
<feature type="non-terminal residue" evidence="1">
    <location>
        <position position="1"/>
    </location>
</feature>
<comment type="caution">
    <text evidence="1">The sequence shown here is derived from an EMBL/GenBank/DDBJ whole genome shotgun (WGS) entry which is preliminary data.</text>
</comment>